<dbReference type="InterPro" id="IPR000529">
    <property type="entry name" value="Ribosomal_bS6"/>
</dbReference>
<proteinExistence type="inferred from homology"/>
<feature type="compositionally biased region" description="Basic and acidic residues" evidence="4">
    <location>
        <begin position="21"/>
        <end position="32"/>
    </location>
</feature>
<dbReference type="GO" id="GO:0006412">
    <property type="term" value="P:translation"/>
    <property type="evidence" value="ECO:0007669"/>
    <property type="project" value="InterPro"/>
</dbReference>
<dbReference type="Pfam" id="PF01250">
    <property type="entry name" value="Ribosomal_S6"/>
    <property type="match status" value="1"/>
</dbReference>
<name>A0A1F4XHP7_9BACT</name>
<protein>
    <recommendedName>
        <fullName evidence="2">Small ribosomal subunit protein bS6</fullName>
    </recommendedName>
    <alternativeName>
        <fullName evidence="3">30S ribosomal protein S6</fullName>
    </alternativeName>
</protein>
<gene>
    <name evidence="5" type="ORF">A2943_00600</name>
</gene>
<organism evidence="5 6">
    <name type="scientific">Candidatus Adlerbacteria bacterium RIFCSPLOWO2_01_FULL_51_16</name>
    <dbReference type="NCBI Taxonomy" id="1797243"/>
    <lineage>
        <taxon>Bacteria</taxon>
        <taxon>Candidatus Adleribacteriota</taxon>
    </lineage>
</organism>
<dbReference type="Gene3D" id="3.30.70.60">
    <property type="match status" value="1"/>
</dbReference>
<feature type="region of interest" description="Disordered" evidence="4">
    <location>
        <begin position="1"/>
        <end position="32"/>
    </location>
</feature>
<evidence type="ECO:0000256" key="1">
    <source>
        <dbReference type="ARBA" id="ARBA00009512"/>
    </source>
</evidence>
<dbReference type="GO" id="GO:0003735">
    <property type="term" value="F:structural constituent of ribosome"/>
    <property type="evidence" value="ECO:0007669"/>
    <property type="project" value="InterPro"/>
</dbReference>
<evidence type="ECO:0000256" key="2">
    <source>
        <dbReference type="ARBA" id="ARBA00035294"/>
    </source>
</evidence>
<evidence type="ECO:0000256" key="3">
    <source>
        <dbReference type="ARBA" id="ARBA00035520"/>
    </source>
</evidence>
<comment type="caution">
    <text evidence="5">The sequence shown here is derived from an EMBL/GenBank/DDBJ whole genome shotgun (WGS) entry which is preliminary data.</text>
</comment>
<comment type="similarity">
    <text evidence="1">Belongs to the bacterial ribosomal protein bS6 family.</text>
</comment>
<dbReference type="STRING" id="1797243.A2943_00600"/>
<dbReference type="GO" id="GO:0005840">
    <property type="term" value="C:ribosome"/>
    <property type="evidence" value="ECO:0007669"/>
    <property type="project" value="InterPro"/>
</dbReference>
<evidence type="ECO:0000313" key="5">
    <source>
        <dbReference type="EMBL" id="OGC81138.1"/>
    </source>
</evidence>
<sequence>MTEMSHPEATAKGSSQASVSESREASATRDEAYSDERAVYEVGFHVVSTVAEGEVGAVADKIRAEIKKNDAEIITERAPQKITLAYTVERPVSGGVKEKHGSAYFGSIKFATEPEHIQALQGMLRGMKEVLRFIVVETMREEIIATPRRAVFSSDRLEGKTIEKRPGALEKSGQVSDEELDKSIEALVSEK</sequence>
<dbReference type="EMBL" id="MEWX01000003">
    <property type="protein sequence ID" value="OGC81138.1"/>
    <property type="molecule type" value="Genomic_DNA"/>
</dbReference>
<dbReference type="InterPro" id="IPR035980">
    <property type="entry name" value="Ribosomal_bS6_sf"/>
</dbReference>
<evidence type="ECO:0000256" key="4">
    <source>
        <dbReference type="SAM" id="MobiDB-lite"/>
    </source>
</evidence>
<dbReference type="AlphaFoldDB" id="A0A1F4XHP7"/>
<dbReference type="Proteomes" id="UP000176185">
    <property type="component" value="Unassembled WGS sequence"/>
</dbReference>
<accession>A0A1F4XHP7</accession>
<dbReference type="GO" id="GO:0019843">
    <property type="term" value="F:rRNA binding"/>
    <property type="evidence" value="ECO:0007669"/>
    <property type="project" value="InterPro"/>
</dbReference>
<dbReference type="SUPFAM" id="SSF54995">
    <property type="entry name" value="Ribosomal protein S6"/>
    <property type="match status" value="1"/>
</dbReference>
<reference evidence="5 6" key="1">
    <citation type="journal article" date="2016" name="Nat. Commun.">
        <title>Thousands of microbial genomes shed light on interconnected biogeochemical processes in an aquifer system.</title>
        <authorList>
            <person name="Anantharaman K."/>
            <person name="Brown C.T."/>
            <person name="Hug L.A."/>
            <person name="Sharon I."/>
            <person name="Castelle C.J."/>
            <person name="Probst A.J."/>
            <person name="Thomas B.C."/>
            <person name="Singh A."/>
            <person name="Wilkins M.J."/>
            <person name="Karaoz U."/>
            <person name="Brodie E.L."/>
            <person name="Williams K.H."/>
            <person name="Hubbard S.S."/>
            <person name="Banfield J.F."/>
        </authorList>
    </citation>
    <scope>NUCLEOTIDE SEQUENCE [LARGE SCALE GENOMIC DNA]</scope>
</reference>
<evidence type="ECO:0000313" key="6">
    <source>
        <dbReference type="Proteomes" id="UP000176185"/>
    </source>
</evidence>
<dbReference type="InterPro" id="IPR014717">
    <property type="entry name" value="Transl_elong_EF1B/ribsomal_bS6"/>
</dbReference>